<reference evidence="2 3" key="2">
    <citation type="submission" date="2018-11" db="EMBL/GenBank/DDBJ databases">
        <authorList>
            <consortium name="Pathogen Informatics"/>
        </authorList>
    </citation>
    <scope>NUCLEOTIDE SEQUENCE [LARGE SCALE GENOMIC DNA]</scope>
</reference>
<dbReference type="WBParaSite" id="TCNE_0000312401-mRNA-1">
    <property type="protein sequence ID" value="TCNE_0000312401-mRNA-1"/>
    <property type="gene ID" value="TCNE_0000312401"/>
</dbReference>
<keyword evidence="1" id="KW-0472">Membrane</keyword>
<dbReference type="AlphaFoldDB" id="A0A183U3Q4"/>
<sequence length="110" mass="12189">MAELDPLLLGSVGFLLTALALIIARIVKLYYDERSAHQRTEAILAMAAQDQRRERNEHEPVVVAGRRRAAVRRRVNHADGDDMGFVAAAAGVMNDSDQGKQVCYKLTFAH</sequence>
<evidence type="ECO:0000313" key="4">
    <source>
        <dbReference type="WBParaSite" id="TCNE_0000312401-mRNA-1"/>
    </source>
</evidence>
<evidence type="ECO:0000313" key="2">
    <source>
        <dbReference type="EMBL" id="VDM28841.1"/>
    </source>
</evidence>
<evidence type="ECO:0000313" key="3">
    <source>
        <dbReference type="Proteomes" id="UP000050794"/>
    </source>
</evidence>
<protein>
    <submittedName>
        <fullName evidence="4">Secreted protein</fullName>
    </submittedName>
</protein>
<proteinExistence type="predicted"/>
<dbReference type="Proteomes" id="UP000050794">
    <property type="component" value="Unassembled WGS sequence"/>
</dbReference>
<dbReference type="EMBL" id="UYWY01003730">
    <property type="protein sequence ID" value="VDM28841.1"/>
    <property type="molecule type" value="Genomic_DNA"/>
</dbReference>
<evidence type="ECO:0000256" key="1">
    <source>
        <dbReference type="SAM" id="Phobius"/>
    </source>
</evidence>
<keyword evidence="3" id="KW-1185">Reference proteome</keyword>
<keyword evidence="1" id="KW-1133">Transmembrane helix</keyword>
<keyword evidence="1" id="KW-0812">Transmembrane</keyword>
<accession>A0A183U3Q4</accession>
<organism evidence="3 4">
    <name type="scientific">Toxocara canis</name>
    <name type="common">Canine roundworm</name>
    <dbReference type="NCBI Taxonomy" id="6265"/>
    <lineage>
        <taxon>Eukaryota</taxon>
        <taxon>Metazoa</taxon>
        <taxon>Ecdysozoa</taxon>
        <taxon>Nematoda</taxon>
        <taxon>Chromadorea</taxon>
        <taxon>Rhabditida</taxon>
        <taxon>Spirurina</taxon>
        <taxon>Ascaridomorpha</taxon>
        <taxon>Ascaridoidea</taxon>
        <taxon>Toxocaridae</taxon>
        <taxon>Toxocara</taxon>
    </lineage>
</organism>
<gene>
    <name evidence="2" type="ORF">TCNE_LOCUS3124</name>
</gene>
<feature type="transmembrane region" description="Helical" evidence="1">
    <location>
        <begin position="6"/>
        <end position="27"/>
    </location>
</feature>
<name>A0A183U3Q4_TOXCA</name>
<reference evidence="4" key="1">
    <citation type="submission" date="2016-06" db="UniProtKB">
        <authorList>
            <consortium name="WormBaseParasite"/>
        </authorList>
    </citation>
    <scope>IDENTIFICATION</scope>
</reference>